<feature type="transmembrane region" description="Helical" evidence="1">
    <location>
        <begin position="32"/>
        <end position="51"/>
    </location>
</feature>
<sequence>MTVTATPTRAELIAAQRASFRPPPVPQHIKQMRILLIAAVFFSAYNIWTSITLTKFSLLFLSSTAISLWTLAFLFPVEMGHQDYTPSKKPGATAEDQTWIVEKEVVTRSYATSVAWAAAAARSAYVVVNQKAVPEEVWISLGLEVCAAFSLYVLAGRWDGELAKAAAAAPKSKKTVASK</sequence>
<dbReference type="AlphaFoldDB" id="A0A8H5C4M6"/>
<organism evidence="2 3">
    <name type="scientific">Ephemerocybe angulata</name>
    <dbReference type="NCBI Taxonomy" id="980116"/>
    <lineage>
        <taxon>Eukaryota</taxon>
        <taxon>Fungi</taxon>
        <taxon>Dikarya</taxon>
        <taxon>Basidiomycota</taxon>
        <taxon>Agaricomycotina</taxon>
        <taxon>Agaricomycetes</taxon>
        <taxon>Agaricomycetidae</taxon>
        <taxon>Agaricales</taxon>
        <taxon>Agaricineae</taxon>
        <taxon>Psathyrellaceae</taxon>
        <taxon>Ephemerocybe</taxon>
    </lineage>
</organism>
<keyword evidence="1" id="KW-0472">Membrane</keyword>
<evidence type="ECO:0000256" key="1">
    <source>
        <dbReference type="SAM" id="Phobius"/>
    </source>
</evidence>
<dbReference type="Proteomes" id="UP000541558">
    <property type="component" value="Unassembled WGS sequence"/>
</dbReference>
<protein>
    <submittedName>
        <fullName evidence="2">Uncharacterized protein</fullName>
    </submittedName>
</protein>
<evidence type="ECO:0000313" key="2">
    <source>
        <dbReference type="EMBL" id="KAF5334441.1"/>
    </source>
</evidence>
<dbReference type="EMBL" id="JAACJK010000069">
    <property type="protein sequence ID" value="KAF5334441.1"/>
    <property type="molecule type" value="Genomic_DNA"/>
</dbReference>
<evidence type="ECO:0000313" key="3">
    <source>
        <dbReference type="Proteomes" id="UP000541558"/>
    </source>
</evidence>
<feature type="transmembrane region" description="Helical" evidence="1">
    <location>
        <begin position="58"/>
        <end position="77"/>
    </location>
</feature>
<keyword evidence="1" id="KW-0812">Transmembrane</keyword>
<keyword evidence="1" id="KW-1133">Transmembrane helix</keyword>
<proteinExistence type="predicted"/>
<comment type="caution">
    <text evidence="2">The sequence shown here is derived from an EMBL/GenBank/DDBJ whole genome shotgun (WGS) entry which is preliminary data.</text>
</comment>
<name>A0A8H5C4M6_9AGAR</name>
<keyword evidence="3" id="KW-1185">Reference proteome</keyword>
<accession>A0A8H5C4M6</accession>
<reference evidence="2 3" key="1">
    <citation type="journal article" date="2020" name="ISME J.">
        <title>Uncovering the hidden diversity of litter-decomposition mechanisms in mushroom-forming fungi.</title>
        <authorList>
            <person name="Floudas D."/>
            <person name="Bentzer J."/>
            <person name="Ahren D."/>
            <person name="Johansson T."/>
            <person name="Persson P."/>
            <person name="Tunlid A."/>
        </authorList>
    </citation>
    <scope>NUCLEOTIDE SEQUENCE [LARGE SCALE GENOMIC DNA]</scope>
    <source>
        <strain evidence="2 3">CBS 175.51</strain>
    </source>
</reference>
<gene>
    <name evidence="2" type="ORF">D9611_014491</name>
</gene>